<evidence type="ECO:0000256" key="3">
    <source>
        <dbReference type="ARBA" id="ARBA00023163"/>
    </source>
</evidence>
<dbReference type="CDD" id="cd00038">
    <property type="entry name" value="CAP_ED"/>
    <property type="match status" value="1"/>
</dbReference>
<dbReference type="RefSeq" id="WP_090756819.1">
    <property type="nucleotide sequence ID" value="NZ_FNGE01000013.1"/>
</dbReference>
<keyword evidence="2" id="KW-0238">DNA-binding</keyword>
<sequence length="269" mass="28893">MRADSRLIAPPADSRARPETMTPTAWSRGREAARTCTPAPPLLTRAELEVARRSPLFADHPGRVEARLLEGARVQAVHPGQVIFQQDTPPDAVFVVLDGWIKLYRLVSCGAEAVVATLGEGQSFGEAAALCDKPSPVSAEPIGRARLLRLDACHLRRLLHADPGLATAMLAPAFVHLERLVAHVEELKAHTGVQRVAGFLLNLAAGCEGGCSVALPYGKALLAAQLGMKPETLSRALAKLRCHGVRSDTTLVHIDDPDRLRALMAEKED</sequence>
<dbReference type="InterPro" id="IPR000595">
    <property type="entry name" value="cNMP-bd_dom"/>
</dbReference>
<dbReference type="InterPro" id="IPR012318">
    <property type="entry name" value="HTH_CRP"/>
</dbReference>
<dbReference type="STRING" id="525640.SAMN04487971_11370"/>
<dbReference type="PROSITE" id="PS51063">
    <property type="entry name" value="HTH_CRP_2"/>
    <property type="match status" value="1"/>
</dbReference>
<evidence type="ECO:0000256" key="2">
    <source>
        <dbReference type="ARBA" id="ARBA00023125"/>
    </source>
</evidence>
<dbReference type="InterPro" id="IPR036390">
    <property type="entry name" value="WH_DNA-bd_sf"/>
</dbReference>
<feature type="domain" description="Cyclic nucleotide-binding" evidence="5">
    <location>
        <begin position="56"/>
        <end position="159"/>
    </location>
</feature>
<dbReference type="SUPFAM" id="SSF46785">
    <property type="entry name" value="Winged helix' DNA-binding domain"/>
    <property type="match status" value="1"/>
</dbReference>
<name>A0A1G9L5C7_9RHOB</name>
<keyword evidence="7" id="KW-0418">Kinase</keyword>
<dbReference type="OrthoDB" id="190787at2"/>
<dbReference type="GO" id="GO:0003677">
    <property type="term" value="F:DNA binding"/>
    <property type="evidence" value="ECO:0007669"/>
    <property type="project" value="UniProtKB-KW"/>
</dbReference>
<organism evidence="7 8">
    <name type="scientific">Paracoccus chinensis</name>
    <dbReference type="NCBI Taxonomy" id="525640"/>
    <lineage>
        <taxon>Bacteria</taxon>
        <taxon>Pseudomonadati</taxon>
        <taxon>Pseudomonadota</taxon>
        <taxon>Alphaproteobacteria</taxon>
        <taxon>Rhodobacterales</taxon>
        <taxon>Paracoccaceae</taxon>
        <taxon>Paracoccus</taxon>
    </lineage>
</organism>
<dbReference type="GO" id="GO:0003700">
    <property type="term" value="F:DNA-binding transcription factor activity"/>
    <property type="evidence" value="ECO:0007669"/>
    <property type="project" value="TreeGrafter"/>
</dbReference>
<dbReference type="Pfam" id="PF00027">
    <property type="entry name" value="cNMP_binding"/>
    <property type="match status" value="1"/>
</dbReference>
<feature type="domain" description="HTH crp-type" evidence="6">
    <location>
        <begin position="190"/>
        <end position="258"/>
    </location>
</feature>
<dbReference type="Pfam" id="PF13545">
    <property type="entry name" value="HTH_Crp_2"/>
    <property type="match status" value="1"/>
</dbReference>
<dbReference type="InterPro" id="IPR018490">
    <property type="entry name" value="cNMP-bd_dom_sf"/>
</dbReference>
<keyword evidence="7" id="KW-0808">Transferase</keyword>
<evidence type="ECO:0000256" key="4">
    <source>
        <dbReference type="SAM" id="MobiDB-lite"/>
    </source>
</evidence>
<dbReference type="InterPro" id="IPR014710">
    <property type="entry name" value="RmlC-like_jellyroll"/>
</dbReference>
<evidence type="ECO:0000313" key="8">
    <source>
        <dbReference type="Proteomes" id="UP000199555"/>
    </source>
</evidence>
<dbReference type="Gene3D" id="1.10.10.10">
    <property type="entry name" value="Winged helix-like DNA-binding domain superfamily/Winged helix DNA-binding domain"/>
    <property type="match status" value="1"/>
</dbReference>
<keyword evidence="3" id="KW-0804">Transcription</keyword>
<feature type="region of interest" description="Disordered" evidence="4">
    <location>
        <begin position="1"/>
        <end position="30"/>
    </location>
</feature>
<dbReference type="InterPro" id="IPR036388">
    <property type="entry name" value="WH-like_DNA-bd_sf"/>
</dbReference>
<dbReference type="GO" id="GO:0016301">
    <property type="term" value="F:kinase activity"/>
    <property type="evidence" value="ECO:0007669"/>
    <property type="project" value="UniProtKB-KW"/>
</dbReference>
<dbReference type="AlphaFoldDB" id="A0A1G9L5C7"/>
<dbReference type="PANTHER" id="PTHR24567:SF74">
    <property type="entry name" value="HTH-TYPE TRANSCRIPTIONAL REGULATOR ARCR"/>
    <property type="match status" value="1"/>
</dbReference>
<evidence type="ECO:0000313" key="7">
    <source>
        <dbReference type="EMBL" id="SDL57150.1"/>
    </source>
</evidence>
<gene>
    <name evidence="7" type="ORF">SAMN04487971_11370</name>
</gene>
<dbReference type="SMART" id="SM00100">
    <property type="entry name" value="cNMP"/>
    <property type="match status" value="1"/>
</dbReference>
<reference evidence="8" key="1">
    <citation type="submission" date="2016-10" db="EMBL/GenBank/DDBJ databases">
        <authorList>
            <person name="Varghese N."/>
            <person name="Submissions S."/>
        </authorList>
    </citation>
    <scope>NUCLEOTIDE SEQUENCE [LARGE SCALE GENOMIC DNA]</scope>
    <source>
        <strain evidence="8">CGMCC 1.7655</strain>
    </source>
</reference>
<dbReference type="Gene3D" id="2.60.120.10">
    <property type="entry name" value="Jelly Rolls"/>
    <property type="match status" value="1"/>
</dbReference>
<evidence type="ECO:0000256" key="1">
    <source>
        <dbReference type="ARBA" id="ARBA00023015"/>
    </source>
</evidence>
<keyword evidence="8" id="KW-1185">Reference proteome</keyword>
<proteinExistence type="predicted"/>
<accession>A0A1G9L5C7</accession>
<dbReference type="GO" id="GO:0005829">
    <property type="term" value="C:cytosol"/>
    <property type="evidence" value="ECO:0007669"/>
    <property type="project" value="TreeGrafter"/>
</dbReference>
<keyword evidence="1" id="KW-0805">Transcription regulation</keyword>
<dbReference type="InterPro" id="IPR050397">
    <property type="entry name" value="Env_Response_Regulators"/>
</dbReference>
<dbReference type="PANTHER" id="PTHR24567">
    <property type="entry name" value="CRP FAMILY TRANSCRIPTIONAL REGULATORY PROTEIN"/>
    <property type="match status" value="1"/>
</dbReference>
<dbReference type="SUPFAM" id="SSF51206">
    <property type="entry name" value="cAMP-binding domain-like"/>
    <property type="match status" value="1"/>
</dbReference>
<dbReference type="EMBL" id="FNGE01000013">
    <property type="protein sequence ID" value="SDL57150.1"/>
    <property type="molecule type" value="Genomic_DNA"/>
</dbReference>
<dbReference type="Proteomes" id="UP000199555">
    <property type="component" value="Unassembled WGS sequence"/>
</dbReference>
<evidence type="ECO:0000259" key="6">
    <source>
        <dbReference type="PROSITE" id="PS51063"/>
    </source>
</evidence>
<dbReference type="PROSITE" id="PS50042">
    <property type="entry name" value="CNMP_BINDING_3"/>
    <property type="match status" value="1"/>
</dbReference>
<evidence type="ECO:0000259" key="5">
    <source>
        <dbReference type="PROSITE" id="PS50042"/>
    </source>
</evidence>
<protein>
    <submittedName>
        <fullName evidence="7">cAMP-binding domain of CRP or a regulatory subunit of cAMP-dependent protein kinases</fullName>
    </submittedName>
</protein>